<name>A0A6J6P3Q8_9ZZZZ</name>
<dbReference type="AlphaFoldDB" id="A0A6J6P3Q8"/>
<dbReference type="EMBL" id="CAFBAA010000003">
    <property type="protein sequence ID" value="CAB4840799.1"/>
    <property type="molecule type" value="Genomic_DNA"/>
</dbReference>
<evidence type="ECO:0000256" key="5">
    <source>
        <dbReference type="ARBA" id="ARBA00023136"/>
    </source>
</evidence>
<gene>
    <name evidence="8" type="ORF">UFOPK2423_00733</name>
    <name evidence="9" type="ORF">UFOPK3266_00237</name>
    <name evidence="10" type="ORF">UFOPK4367_00984</name>
</gene>
<dbReference type="PANTHER" id="PTHR35007">
    <property type="entry name" value="INTEGRAL MEMBRANE PROTEIN-RELATED"/>
    <property type="match status" value="1"/>
</dbReference>
<dbReference type="PANTHER" id="PTHR35007:SF2">
    <property type="entry name" value="PILUS ASSEMBLE PROTEIN"/>
    <property type="match status" value="1"/>
</dbReference>
<dbReference type="Pfam" id="PF00482">
    <property type="entry name" value="T2SSF"/>
    <property type="match status" value="1"/>
</dbReference>
<keyword evidence="3 6" id="KW-0812">Transmembrane</keyword>
<feature type="transmembrane region" description="Helical" evidence="6">
    <location>
        <begin position="78"/>
        <end position="111"/>
    </location>
</feature>
<keyword evidence="4 6" id="KW-1133">Transmembrane helix</keyword>
<evidence type="ECO:0000256" key="6">
    <source>
        <dbReference type="SAM" id="Phobius"/>
    </source>
</evidence>
<evidence type="ECO:0000256" key="4">
    <source>
        <dbReference type="ARBA" id="ARBA00022989"/>
    </source>
</evidence>
<reference evidence="8" key="1">
    <citation type="submission" date="2020-05" db="EMBL/GenBank/DDBJ databases">
        <authorList>
            <person name="Chiriac C."/>
            <person name="Salcher M."/>
            <person name="Ghai R."/>
            <person name="Kavagutti S V."/>
        </authorList>
    </citation>
    <scope>NUCLEOTIDE SEQUENCE</scope>
</reference>
<keyword evidence="5 6" id="KW-0472">Membrane</keyword>
<dbReference type="EMBL" id="CAEZXN010000013">
    <property type="protein sequence ID" value="CAB4693559.1"/>
    <property type="molecule type" value="Genomic_DNA"/>
</dbReference>
<keyword evidence="2" id="KW-1003">Cell membrane</keyword>
<feature type="domain" description="Type II secretion system protein GspF" evidence="7">
    <location>
        <begin position="136"/>
        <end position="258"/>
    </location>
</feature>
<comment type="subcellular location">
    <subcellularLocation>
        <location evidence="1">Cell membrane</location>
        <topology evidence="1">Multi-pass membrane protein</topology>
    </subcellularLocation>
</comment>
<dbReference type="EMBL" id="CAFBRC010000062">
    <property type="protein sequence ID" value="CAB5076410.1"/>
    <property type="molecule type" value="Genomic_DNA"/>
</dbReference>
<proteinExistence type="predicted"/>
<sequence length="272" mass="30244">MTLLLAAVLLAMGLTMNATHRRDTEEWMIESLTPFIRQVDPFLLDSTPVDQSRLRAAGIITLEEQHVHFKTRRQTVGIGALLGALIALASNSTLLVIFFTTIAAAMFALIADTWRLRRRESRFQLELRQDFPDVVEQIALSAVAGESIFFALRRVARGASTFSHSLSDVIYKVEHGEALMDVLTHWAHWYQIPGGERLVDAILISQVHGSPLAPLLLNHAHEVREESRRALLEACGKSEIAMAIPVVFLILPVTVLFALYPSLAQLNLMAFG</sequence>
<evidence type="ECO:0000313" key="10">
    <source>
        <dbReference type="EMBL" id="CAB5076410.1"/>
    </source>
</evidence>
<feature type="transmembrane region" description="Helical" evidence="6">
    <location>
        <begin position="240"/>
        <end position="260"/>
    </location>
</feature>
<organism evidence="8">
    <name type="scientific">freshwater metagenome</name>
    <dbReference type="NCBI Taxonomy" id="449393"/>
    <lineage>
        <taxon>unclassified sequences</taxon>
        <taxon>metagenomes</taxon>
        <taxon>ecological metagenomes</taxon>
    </lineage>
</organism>
<evidence type="ECO:0000256" key="1">
    <source>
        <dbReference type="ARBA" id="ARBA00004651"/>
    </source>
</evidence>
<evidence type="ECO:0000256" key="2">
    <source>
        <dbReference type="ARBA" id="ARBA00022475"/>
    </source>
</evidence>
<evidence type="ECO:0000313" key="9">
    <source>
        <dbReference type="EMBL" id="CAB4840799.1"/>
    </source>
</evidence>
<dbReference type="GO" id="GO:0005886">
    <property type="term" value="C:plasma membrane"/>
    <property type="evidence" value="ECO:0007669"/>
    <property type="project" value="UniProtKB-SubCell"/>
</dbReference>
<protein>
    <submittedName>
        <fullName evidence="8">Unannotated protein</fullName>
    </submittedName>
</protein>
<accession>A0A6J6P3Q8</accession>
<dbReference type="InterPro" id="IPR018076">
    <property type="entry name" value="T2SS_GspF_dom"/>
</dbReference>
<evidence type="ECO:0000313" key="8">
    <source>
        <dbReference type="EMBL" id="CAB4693559.1"/>
    </source>
</evidence>
<evidence type="ECO:0000256" key="3">
    <source>
        <dbReference type="ARBA" id="ARBA00022692"/>
    </source>
</evidence>
<evidence type="ECO:0000259" key="7">
    <source>
        <dbReference type="Pfam" id="PF00482"/>
    </source>
</evidence>